<evidence type="ECO:0000313" key="2">
    <source>
        <dbReference type="Proteomes" id="UP000268093"/>
    </source>
</evidence>
<protein>
    <recommendedName>
        <fullName evidence="3">F-box domain-containing protein</fullName>
    </recommendedName>
</protein>
<proteinExistence type="predicted"/>
<dbReference type="AlphaFoldDB" id="A0A433B4B4"/>
<dbReference type="SUPFAM" id="SSF52047">
    <property type="entry name" value="RNI-like"/>
    <property type="match status" value="1"/>
</dbReference>
<organism evidence="1 2">
    <name type="scientific">Jimgerdemannia flammicorona</name>
    <dbReference type="NCBI Taxonomy" id="994334"/>
    <lineage>
        <taxon>Eukaryota</taxon>
        <taxon>Fungi</taxon>
        <taxon>Fungi incertae sedis</taxon>
        <taxon>Mucoromycota</taxon>
        <taxon>Mucoromycotina</taxon>
        <taxon>Endogonomycetes</taxon>
        <taxon>Endogonales</taxon>
        <taxon>Endogonaceae</taxon>
        <taxon>Jimgerdemannia</taxon>
    </lineage>
</organism>
<accession>A0A433B4B4</accession>
<reference evidence="1 2" key="1">
    <citation type="journal article" date="2018" name="New Phytol.">
        <title>Phylogenomics of Endogonaceae and evolution of mycorrhizas within Mucoromycota.</title>
        <authorList>
            <person name="Chang Y."/>
            <person name="Desiro A."/>
            <person name="Na H."/>
            <person name="Sandor L."/>
            <person name="Lipzen A."/>
            <person name="Clum A."/>
            <person name="Barry K."/>
            <person name="Grigoriev I.V."/>
            <person name="Martin F.M."/>
            <person name="Stajich J.E."/>
            <person name="Smith M.E."/>
            <person name="Bonito G."/>
            <person name="Spatafora J.W."/>
        </authorList>
    </citation>
    <scope>NUCLEOTIDE SEQUENCE [LARGE SCALE GENOMIC DNA]</scope>
    <source>
        <strain evidence="1 2">GMNB39</strain>
    </source>
</reference>
<dbReference type="InterPro" id="IPR032675">
    <property type="entry name" value="LRR_dom_sf"/>
</dbReference>
<dbReference type="Proteomes" id="UP000268093">
    <property type="component" value="Unassembled WGS sequence"/>
</dbReference>
<name>A0A433B4B4_9FUNG</name>
<sequence length="384" mass="44017">MSMPPTCSSECGNCFIKLLPNEILTDIVDMMQCSTPIKLSAFAYPFELVTVNRRFAAIAAPILWRKVKWQQVRRILRRTKRHLPYQNFIRDITIEKLTGLPMMELAVEEIRAICPNVAAFRLTWELLSNKDVGHIIRRLGSSLKELKLDFELDWEMTPINSQTIVQILKESPNLEVLSLNWVELDDQSLLSALENYPGHQKLKDLTLVACPPGWQSASLRLSGGQITARGLEALYRACNTIVRFQASSDFAAHTEILQCAIVPHLQRLMEFRIYTTKGENRRFARQHNTQSGYANPWDIWQLTQGDIFDAVRKLPRLIRFRVFDRDYAAAGGLLVGRGELSRRMANAWGDNECPPDLRNFAFVHLKIEEGMWILKQTNGFVNVC</sequence>
<comment type="caution">
    <text evidence="1">The sequence shown here is derived from an EMBL/GenBank/DDBJ whole genome shotgun (WGS) entry which is preliminary data.</text>
</comment>
<evidence type="ECO:0008006" key="3">
    <source>
        <dbReference type="Google" id="ProtNLM"/>
    </source>
</evidence>
<gene>
    <name evidence="1" type="ORF">BC936DRAFT_140057</name>
</gene>
<keyword evidence="2" id="KW-1185">Reference proteome</keyword>
<dbReference type="Gene3D" id="3.80.10.10">
    <property type="entry name" value="Ribonuclease Inhibitor"/>
    <property type="match status" value="1"/>
</dbReference>
<evidence type="ECO:0000313" key="1">
    <source>
        <dbReference type="EMBL" id="RUP09762.1"/>
    </source>
</evidence>
<dbReference type="EMBL" id="RBNI01016360">
    <property type="protein sequence ID" value="RUP09762.1"/>
    <property type="molecule type" value="Genomic_DNA"/>
</dbReference>